<dbReference type="Proteomes" id="UP000189670">
    <property type="component" value="Unassembled WGS sequence"/>
</dbReference>
<evidence type="ECO:0000256" key="1">
    <source>
        <dbReference type="SAM" id="Coils"/>
    </source>
</evidence>
<sequence>MKRKIIADVNIARATIEELKQQHKYMKDLMKLMKQKQSLAKAEFKRQKLSRKKGHISAQPDLKYGVPRFMVSPDLLF</sequence>
<evidence type="ECO:0000313" key="3">
    <source>
        <dbReference type="Proteomes" id="UP000189670"/>
    </source>
</evidence>
<proteinExistence type="predicted"/>
<name>A0A1V1NTK9_9BACT</name>
<dbReference type="AlphaFoldDB" id="A0A1V1NTK9"/>
<comment type="caution">
    <text evidence="2">The sequence shown here is derived from an EMBL/GenBank/DDBJ whole genome shotgun (WGS) entry which is preliminary data.</text>
</comment>
<reference evidence="3" key="1">
    <citation type="submission" date="2012-11" db="EMBL/GenBank/DDBJ databases">
        <authorList>
            <person name="Lucero-Rivera Y.E."/>
            <person name="Tovar-Ramirez D."/>
        </authorList>
    </citation>
    <scope>NUCLEOTIDE SEQUENCE [LARGE SCALE GENOMIC DNA]</scope>
    <source>
        <strain evidence="3">Araruama</strain>
    </source>
</reference>
<protein>
    <submittedName>
        <fullName evidence="2">Uncharacterized protein</fullName>
    </submittedName>
</protein>
<evidence type="ECO:0000313" key="2">
    <source>
        <dbReference type="EMBL" id="ETR65920.1"/>
    </source>
</evidence>
<organism evidence="2 3">
    <name type="scientific">Candidatus Magnetoglobus multicellularis str. Araruama</name>
    <dbReference type="NCBI Taxonomy" id="890399"/>
    <lineage>
        <taxon>Bacteria</taxon>
        <taxon>Pseudomonadati</taxon>
        <taxon>Thermodesulfobacteriota</taxon>
        <taxon>Desulfobacteria</taxon>
        <taxon>Desulfobacterales</taxon>
        <taxon>Desulfobacteraceae</taxon>
        <taxon>Candidatus Magnetoglobus</taxon>
    </lineage>
</organism>
<dbReference type="EMBL" id="ATBP01002384">
    <property type="protein sequence ID" value="ETR65920.1"/>
    <property type="molecule type" value="Genomic_DNA"/>
</dbReference>
<accession>A0A1V1NTK9</accession>
<feature type="coiled-coil region" evidence="1">
    <location>
        <begin position="2"/>
        <end position="52"/>
    </location>
</feature>
<keyword evidence="1" id="KW-0175">Coiled coil</keyword>
<gene>
    <name evidence="2" type="ORF">OMM_13520</name>
</gene>